<dbReference type="RefSeq" id="WP_066327442.1">
    <property type="nucleotide sequence ID" value="NZ_CP015438.1"/>
</dbReference>
<organism evidence="2 3">
    <name type="scientific">Anoxybacteroides amylolyticum</name>
    <dbReference type="NCBI Taxonomy" id="294699"/>
    <lineage>
        <taxon>Bacteria</taxon>
        <taxon>Bacillati</taxon>
        <taxon>Bacillota</taxon>
        <taxon>Bacilli</taxon>
        <taxon>Bacillales</taxon>
        <taxon>Anoxybacillaceae</taxon>
        <taxon>Anoxybacteroides</taxon>
    </lineage>
</organism>
<sequence>MDEQTKITVKINGEERPFMMEKLAVENEISATVEEEAVSTVLAPFEKTPAKPMKRMLHTRVKTALFSILLAVIIGTSFGFIVLHIVPKQKETASLPLSPVSLAKETPANKEVAEPLTVAVIQAGVFSEEKAAKTYAKQLQASQIPAVLVGTQPIAIWIGVGADKPSLAPLVEHFKQRGLTTYVKPIVVSSLKDKTSQTLYSSMADLSTKLLTNSDVSETAWTSLETQYKETKQKSEQLEKAYVSLIAYRKQKETFLLWNAQQNLLAMLQKEVK</sequence>
<evidence type="ECO:0000313" key="2">
    <source>
        <dbReference type="EMBL" id="ANB61346.1"/>
    </source>
</evidence>
<keyword evidence="1" id="KW-1133">Transmembrane helix</keyword>
<evidence type="ECO:0000313" key="3">
    <source>
        <dbReference type="Proteomes" id="UP000076865"/>
    </source>
</evidence>
<proteinExistence type="predicted"/>
<dbReference type="KEGG" id="aamy:GFC30_2875"/>
<dbReference type="OrthoDB" id="2964557at2"/>
<accession>A0A160F4N9</accession>
<dbReference type="PATRIC" id="fig|294699.3.peg.2963"/>
<dbReference type="Proteomes" id="UP000076865">
    <property type="component" value="Chromosome"/>
</dbReference>
<dbReference type="EMBL" id="CP015438">
    <property type="protein sequence ID" value="ANB61346.1"/>
    <property type="molecule type" value="Genomic_DNA"/>
</dbReference>
<keyword evidence="1" id="KW-0812">Transmembrane</keyword>
<gene>
    <name evidence="2" type="ORF">GFC30_2875</name>
</gene>
<reference evidence="2 3" key="1">
    <citation type="journal article" date="2006" name="Syst. Appl. Microbiol.">
        <title>Anoxybacillus amylolyticus sp. nov., a thermophilic amylase producing bacterium isolated from Mount Rittmann (Antarctica).</title>
        <authorList>
            <person name="Poli A."/>
            <person name="Esposito E."/>
            <person name="Lama L."/>
            <person name="Orlando P."/>
            <person name="Nicolaus G."/>
            <person name="de Appolonia F."/>
            <person name="Gambacorta A."/>
            <person name="Nicolaus B."/>
        </authorList>
    </citation>
    <scope>NUCLEOTIDE SEQUENCE [LARGE SCALE GENOMIC DNA]</scope>
    <source>
        <strain evidence="2 3">DSM 15939</strain>
    </source>
</reference>
<keyword evidence="3" id="KW-1185">Reference proteome</keyword>
<name>A0A160F4N9_9BACL</name>
<dbReference type="AlphaFoldDB" id="A0A160F4N9"/>
<protein>
    <submittedName>
        <fullName evidence="2">Putative stage II sporulation protein B</fullName>
    </submittedName>
</protein>
<keyword evidence="1" id="KW-0472">Membrane</keyword>
<feature type="transmembrane region" description="Helical" evidence="1">
    <location>
        <begin position="63"/>
        <end position="86"/>
    </location>
</feature>
<evidence type="ECO:0000256" key="1">
    <source>
        <dbReference type="SAM" id="Phobius"/>
    </source>
</evidence>